<dbReference type="AlphaFoldDB" id="A0A5C5G950"/>
<dbReference type="Gene3D" id="1.20.1270.60">
    <property type="entry name" value="Arfaptin homology (AH) domain/BAR domain"/>
    <property type="match status" value="1"/>
</dbReference>
<feature type="region of interest" description="Disordered" evidence="1">
    <location>
        <begin position="471"/>
        <end position="703"/>
    </location>
</feature>
<gene>
    <name evidence="2" type="ORF">DMC30DRAFT_167000</name>
</gene>
<feature type="compositionally biased region" description="Polar residues" evidence="1">
    <location>
        <begin position="673"/>
        <end position="684"/>
    </location>
</feature>
<dbReference type="PANTHER" id="PTHR31962:SF1">
    <property type="entry name" value="SPHINGOLIPID LONG CHAIN BASE-RESPONSIVE PROTEIN PIL1"/>
    <property type="match status" value="1"/>
</dbReference>
<dbReference type="OrthoDB" id="5599269at2759"/>
<evidence type="ECO:0000313" key="2">
    <source>
        <dbReference type="EMBL" id="TNY24421.1"/>
    </source>
</evidence>
<organism evidence="2 3">
    <name type="scientific">Rhodotorula diobovata</name>
    <dbReference type="NCBI Taxonomy" id="5288"/>
    <lineage>
        <taxon>Eukaryota</taxon>
        <taxon>Fungi</taxon>
        <taxon>Dikarya</taxon>
        <taxon>Basidiomycota</taxon>
        <taxon>Pucciniomycotina</taxon>
        <taxon>Microbotryomycetes</taxon>
        <taxon>Sporidiobolales</taxon>
        <taxon>Sporidiobolaceae</taxon>
        <taxon>Rhodotorula</taxon>
    </lineage>
</organism>
<dbReference type="InterPro" id="IPR028245">
    <property type="entry name" value="PIL1/LSP1"/>
</dbReference>
<accession>A0A5C5G950</accession>
<dbReference type="PANTHER" id="PTHR31962">
    <property type="entry name" value="SPHINGOLIPID LONG CHAIN BASE-RESPONSIVE PROTEIN PIL1"/>
    <property type="match status" value="1"/>
</dbReference>
<dbReference type="GO" id="GO:0008289">
    <property type="term" value="F:lipid binding"/>
    <property type="evidence" value="ECO:0007669"/>
    <property type="project" value="TreeGrafter"/>
</dbReference>
<feature type="compositionally biased region" description="Polar residues" evidence="1">
    <location>
        <begin position="595"/>
        <end position="619"/>
    </location>
</feature>
<proteinExistence type="predicted"/>
<feature type="compositionally biased region" description="Low complexity" evidence="1">
    <location>
        <begin position="685"/>
        <end position="699"/>
    </location>
</feature>
<reference evidence="2 3" key="1">
    <citation type="submission" date="2019-03" db="EMBL/GenBank/DDBJ databases">
        <title>Rhodosporidium diobovatum UCD-FST 08-225 genome sequencing, assembly, and annotation.</title>
        <authorList>
            <person name="Fakankun I.U."/>
            <person name="Fristensky B."/>
            <person name="Levin D.B."/>
        </authorList>
    </citation>
    <scope>NUCLEOTIDE SEQUENCE [LARGE SCALE GENOMIC DNA]</scope>
    <source>
        <strain evidence="2 3">UCD-FST 08-225</strain>
    </source>
</reference>
<dbReference type="GO" id="GO:0006897">
    <property type="term" value="P:endocytosis"/>
    <property type="evidence" value="ECO:0007669"/>
    <property type="project" value="TreeGrafter"/>
</dbReference>
<feature type="region of interest" description="Disordered" evidence="1">
    <location>
        <begin position="200"/>
        <end position="219"/>
    </location>
</feature>
<dbReference type="EMBL" id="SOZI01000003">
    <property type="protein sequence ID" value="TNY24421.1"/>
    <property type="molecule type" value="Genomic_DNA"/>
</dbReference>
<name>A0A5C5G950_9BASI</name>
<feature type="compositionally biased region" description="Low complexity" evidence="1">
    <location>
        <begin position="511"/>
        <end position="536"/>
    </location>
</feature>
<keyword evidence="3" id="KW-1185">Reference proteome</keyword>
<dbReference type="GO" id="GO:0036286">
    <property type="term" value="C:eisosome filament"/>
    <property type="evidence" value="ECO:0007669"/>
    <property type="project" value="TreeGrafter"/>
</dbReference>
<comment type="caution">
    <text evidence="2">The sequence shown here is derived from an EMBL/GenBank/DDBJ whole genome shotgun (WGS) entry which is preliminary data.</text>
</comment>
<feature type="compositionally biased region" description="Polar residues" evidence="1">
    <location>
        <begin position="204"/>
        <end position="213"/>
    </location>
</feature>
<protein>
    <submittedName>
        <fullName evidence="2">Eisosome component PIL1-domain-containing protein</fullName>
    </submittedName>
</protein>
<sequence length="714" mass="75675">MTDALSRTQANSTWRLGRSASPLALSPSPLEPYSPDSPLSQPYSPVAAHAQRGQGRHWRDQADRGQGGRRVWRARGWRGGDGRWRSHGAGRAARQGKVLSPCTAIIAGAGKREGSWVPRGVHGPPPLPFCLVVRVPSSFPLVLRSAFDLSNAVCTAVAAVFDEGRGHSSLPPSAALRRHAARGRLRGRCTATLARSLLFHHPHTSPSSRAPTMSSTDTRSSFSSLLSRAQERVPPLSALPHLARQGAARVDPRQHPETLQLQLVIKSLSGCVRDRQALAREEQAFAKQLFTWSKDDEGADVVDTCDRLAWLAFKTSELEQECAARIEESRAILKDIRNMENDLVPRRRNEKQLANKIATLSKEAAAATTKKGDAKVAEQLSKLRAEHGQVEAENRTFEESFAVVKRQKLHEAFSRQFAAQRELGDKTALVAAYGELLLQGMGTQGSGHEYKGRERTAQVKVELEAALASWTPGPVPKLDEQAHGDGASLLSRSDTRSFGETHGPQLSQLDTHAASPSSASHMASEPSTSFAQAPALAHHHHLAHPPPLATLHSQAELDTSSFSPSSTKAPPPLPPRAPSPSSIPPPLPARAGVSGTMSPSSAARINLSPTSPVLASSPPSHGVAVPVDLPPPGVDTNPGIAPPEPTVAETGAPIVGTGGPSSGTLSPRRKSDAASSTLSGSNSFATAPSGTAAGTAPTTPRRRCCCPCAATGRH</sequence>
<feature type="region of interest" description="Disordered" evidence="1">
    <location>
        <begin position="18"/>
        <end position="70"/>
    </location>
</feature>
<feature type="compositionally biased region" description="Polar residues" evidence="1">
    <location>
        <begin position="500"/>
        <end position="510"/>
    </location>
</feature>
<feature type="compositionally biased region" description="Low complexity" evidence="1">
    <location>
        <begin position="19"/>
        <end position="40"/>
    </location>
</feature>
<dbReference type="InterPro" id="IPR027267">
    <property type="entry name" value="AH/BAR_dom_sf"/>
</dbReference>
<evidence type="ECO:0000313" key="3">
    <source>
        <dbReference type="Proteomes" id="UP000311382"/>
    </source>
</evidence>
<dbReference type="GO" id="GO:0070941">
    <property type="term" value="P:eisosome assembly"/>
    <property type="evidence" value="ECO:0007669"/>
    <property type="project" value="TreeGrafter"/>
</dbReference>
<dbReference type="Proteomes" id="UP000311382">
    <property type="component" value="Unassembled WGS sequence"/>
</dbReference>
<feature type="compositionally biased region" description="Pro residues" evidence="1">
    <location>
        <begin position="569"/>
        <end position="588"/>
    </location>
</feature>
<dbReference type="GO" id="GO:0005886">
    <property type="term" value="C:plasma membrane"/>
    <property type="evidence" value="ECO:0007669"/>
    <property type="project" value="TreeGrafter"/>
</dbReference>
<dbReference type="STRING" id="5288.A0A5C5G950"/>
<evidence type="ECO:0000256" key="1">
    <source>
        <dbReference type="SAM" id="MobiDB-lite"/>
    </source>
</evidence>
<dbReference type="Pfam" id="PF13805">
    <property type="entry name" value="Pil1"/>
    <property type="match status" value="1"/>
</dbReference>